<keyword evidence="3" id="KW-0175">Coiled coil</keyword>
<dbReference type="GO" id="GO:0008270">
    <property type="term" value="F:zinc ion binding"/>
    <property type="evidence" value="ECO:0007669"/>
    <property type="project" value="InterPro"/>
</dbReference>
<evidence type="ECO:0000313" key="6">
    <source>
        <dbReference type="EMBL" id="KAG2108460.1"/>
    </source>
</evidence>
<feature type="coiled-coil region" evidence="3">
    <location>
        <begin position="63"/>
        <end position="90"/>
    </location>
</feature>
<dbReference type="PANTHER" id="PTHR31001:SF56">
    <property type="entry name" value="ZN(2)-C6 FUNGAL-TYPE DOMAIN-CONTAINING PROTEIN"/>
    <property type="match status" value="1"/>
</dbReference>
<dbReference type="PANTHER" id="PTHR31001">
    <property type="entry name" value="UNCHARACTERIZED TRANSCRIPTIONAL REGULATORY PROTEIN"/>
    <property type="match status" value="1"/>
</dbReference>
<comment type="subcellular location">
    <subcellularLocation>
        <location evidence="1">Nucleus</location>
    </subcellularLocation>
</comment>
<dbReference type="GO" id="GO:0003677">
    <property type="term" value="F:DNA binding"/>
    <property type="evidence" value="ECO:0007669"/>
    <property type="project" value="InterPro"/>
</dbReference>
<protein>
    <recommendedName>
        <fullName evidence="5">Xylanolytic transcriptional activator regulatory domain-containing protein</fullName>
    </recommendedName>
</protein>
<dbReference type="Pfam" id="PF04082">
    <property type="entry name" value="Fungal_trans"/>
    <property type="match status" value="1"/>
</dbReference>
<gene>
    <name evidence="6" type="ORF">F5147DRAFT_576905</name>
</gene>
<feature type="domain" description="Xylanolytic transcriptional activator regulatory" evidence="5">
    <location>
        <begin position="335"/>
        <end position="406"/>
    </location>
</feature>
<dbReference type="InterPro" id="IPR007219">
    <property type="entry name" value="XnlR_reg_dom"/>
</dbReference>
<comment type="caution">
    <text evidence="6">The sequence shown here is derived from an EMBL/GenBank/DDBJ whole genome shotgun (WGS) entry which is preliminary data.</text>
</comment>
<organism evidence="6 7">
    <name type="scientific">Suillus discolor</name>
    <dbReference type="NCBI Taxonomy" id="1912936"/>
    <lineage>
        <taxon>Eukaryota</taxon>
        <taxon>Fungi</taxon>
        <taxon>Dikarya</taxon>
        <taxon>Basidiomycota</taxon>
        <taxon>Agaricomycotina</taxon>
        <taxon>Agaricomycetes</taxon>
        <taxon>Agaricomycetidae</taxon>
        <taxon>Boletales</taxon>
        <taxon>Suillineae</taxon>
        <taxon>Suillaceae</taxon>
        <taxon>Suillus</taxon>
    </lineage>
</organism>
<dbReference type="GO" id="GO:0005634">
    <property type="term" value="C:nucleus"/>
    <property type="evidence" value="ECO:0007669"/>
    <property type="project" value="UniProtKB-SubCell"/>
</dbReference>
<dbReference type="RefSeq" id="XP_041292905.1">
    <property type="nucleotide sequence ID" value="XM_041431357.1"/>
</dbReference>
<evidence type="ECO:0000256" key="3">
    <source>
        <dbReference type="SAM" id="Coils"/>
    </source>
</evidence>
<accession>A0A9P7F7Z6</accession>
<keyword evidence="7" id="KW-1185">Reference proteome</keyword>
<evidence type="ECO:0000256" key="1">
    <source>
        <dbReference type="ARBA" id="ARBA00004123"/>
    </source>
</evidence>
<keyword evidence="2" id="KW-0539">Nucleus</keyword>
<dbReference type="Proteomes" id="UP000823399">
    <property type="component" value="Unassembled WGS sequence"/>
</dbReference>
<evidence type="ECO:0000256" key="2">
    <source>
        <dbReference type="ARBA" id="ARBA00023242"/>
    </source>
</evidence>
<sequence>MSSKERQRTRGEIACAECRSPGHRTDRTHIVPCSTCVKRGCSMLCPNGTMPPGKGSRFVGVAEEYLRQKAAKLEERMRSLEDALAILQVNTSTQPHPLLTKIWTTEEADSGSSVDATSMPTHSLINALGSLHLDGDPQTDAVCFFGPSGGSEPTMTTQSDPDTSSPSTETHEIEVDYLDPRISNLDRVFPFTPLGIPKKHYLEIMKSYLPGMQRAISLCETFLQSLSWVFPIVSRQHIIRHLIPLIYRTEIHSLEPPHYGPHDLALLFSTLALGALVDPTLPPYNAEARHYQRVARAALCLQSIFTERSMATIKSLHLMSMYYGMSGIESNTELCYSCLNLAGQAALQVNKDPSRWGFKGREAYEHRSYFWALFSQSLWQSLAIGRPPVIMPAVVDCKIPSDFEEATYRLGEIPTAFGNWNSHYTMECLAPVVEATQAVKPPNYQTILDLDRKIREFSMPVSSDSPHPDSVPLEMVAFVLTSYRDLTLMFLHRGFFAQAMGEFPSDPLRSPVGRSFMVAYQCASALVTLTISQFKLQPVICSRMWRIWSHTFSAAVIVGTVAIRKLGIKLDPDPLEHLERACSLYYEAAQTCSRAKRALVSFERWYLSVTRAHYHASEANLTSASSKSDRREDGSPSTRQP</sequence>
<dbReference type="CDD" id="cd12148">
    <property type="entry name" value="fungal_TF_MHR"/>
    <property type="match status" value="1"/>
</dbReference>
<feature type="region of interest" description="Disordered" evidence="4">
    <location>
        <begin position="621"/>
        <end position="641"/>
    </location>
</feature>
<dbReference type="GeneID" id="64693616"/>
<feature type="compositionally biased region" description="Low complexity" evidence="4">
    <location>
        <begin position="153"/>
        <end position="168"/>
    </location>
</feature>
<evidence type="ECO:0000313" key="7">
    <source>
        <dbReference type="Proteomes" id="UP000823399"/>
    </source>
</evidence>
<proteinExistence type="predicted"/>
<name>A0A9P7F7Z6_9AGAM</name>
<dbReference type="OrthoDB" id="424974at2759"/>
<evidence type="ECO:0000259" key="5">
    <source>
        <dbReference type="SMART" id="SM00906"/>
    </source>
</evidence>
<evidence type="ECO:0000256" key="4">
    <source>
        <dbReference type="SAM" id="MobiDB-lite"/>
    </source>
</evidence>
<dbReference type="EMBL" id="JABBWM010000027">
    <property type="protein sequence ID" value="KAG2108460.1"/>
    <property type="molecule type" value="Genomic_DNA"/>
</dbReference>
<dbReference type="InterPro" id="IPR050613">
    <property type="entry name" value="Sec_Metabolite_Reg"/>
</dbReference>
<reference evidence="6" key="1">
    <citation type="journal article" date="2020" name="New Phytol.">
        <title>Comparative genomics reveals dynamic genome evolution in host specialist ectomycorrhizal fungi.</title>
        <authorList>
            <person name="Lofgren L.A."/>
            <person name="Nguyen N.H."/>
            <person name="Vilgalys R."/>
            <person name="Ruytinx J."/>
            <person name="Liao H.L."/>
            <person name="Branco S."/>
            <person name="Kuo A."/>
            <person name="LaButti K."/>
            <person name="Lipzen A."/>
            <person name="Andreopoulos W."/>
            <person name="Pangilinan J."/>
            <person name="Riley R."/>
            <person name="Hundley H."/>
            <person name="Na H."/>
            <person name="Barry K."/>
            <person name="Grigoriev I.V."/>
            <person name="Stajich J.E."/>
            <person name="Kennedy P.G."/>
        </authorList>
    </citation>
    <scope>NUCLEOTIDE SEQUENCE</scope>
    <source>
        <strain evidence="6">FC423</strain>
    </source>
</reference>
<feature type="region of interest" description="Disordered" evidence="4">
    <location>
        <begin position="146"/>
        <end position="171"/>
    </location>
</feature>
<dbReference type="GO" id="GO:0006351">
    <property type="term" value="P:DNA-templated transcription"/>
    <property type="evidence" value="ECO:0007669"/>
    <property type="project" value="InterPro"/>
</dbReference>
<dbReference type="AlphaFoldDB" id="A0A9P7F7Z6"/>
<dbReference type="SMART" id="SM00906">
    <property type="entry name" value="Fungal_trans"/>
    <property type="match status" value="1"/>
</dbReference>